<dbReference type="PANTHER" id="PTHR35526:SF3">
    <property type="entry name" value="ANTI-SIGMA-F FACTOR RSBW"/>
    <property type="match status" value="1"/>
</dbReference>
<feature type="domain" description="Histidine kinase/HSP90-like ATPase" evidence="3">
    <location>
        <begin position="31"/>
        <end position="141"/>
    </location>
</feature>
<gene>
    <name evidence="4" type="ORF">ACFQGO_00265</name>
</gene>
<dbReference type="Proteomes" id="UP001596112">
    <property type="component" value="Unassembled WGS sequence"/>
</dbReference>
<keyword evidence="1" id="KW-0418">Kinase</keyword>
<proteinExistence type="predicted"/>
<dbReference type="RefSeq" id="WP_272169719.1">
    <property type="nucleotide sequence ID" value="NZ_JAQOSL010000012.1"/>
</dbReference>
<organism evidence="4 5">
    <name type="scientific">Streptomyces heilongjiangensis</name>
    <dbReference type="NCBI Taxonomy" id="945052"/>
    <lineage>
        <taxon>Bacteria</taxon>
        <taxon>Bacillati</taxon>
        <taxon>Actinomycetota</taxon>
        <taxon>Actinomycetes</taxon>
        <taxon>Kitasatosporales</taxon>
        <taxon>Streptomycetaceae</taxon>
        <taxon>Streptomyces</taxon>
    </lineage>
</organism>
<evidence type="ECO:0000256" key="1">
    <source>
        <dbReference type="ARBA" id="ARBA00022527"/>
    </source>
</evidence>
<reference evidence="5" key="1">
    <citation type="journal article" date="2019" name="Int. J. Syst. Evol. Microbiol.">
        <title>The Global Catalogue of Microorganisms (GCM) 10K type strain sequencing project: providing services to taxonomists for standard genome sequencing and annotation.</title>
        <authorList>
            <consortium name="The Broad Institute Genomics Platform"/>
            <consortium name="The Broad Institute Genome Sequencing Center for Infectious Disease"/>
            <person name="Wu L."/>
            <person name="Ma J."/>
        </authorList>
    </citation>
    <scope>NUCLEOTIDE SEQUENCE [LARGE SCALE GENOMIC DNA]</scope>
    <source>
        <strain evidence="5">JCM 9918</strain>
    </source>
</reference>
<evidence type="ECO:0000256" key="2">
    <source>
        <dbReference type="SAM" id="MobiDB-lite"/>
    </source>
</evidence>
<name>A0ABW1AYW4_9ACTN</name>
<dbReference type="Gene3D" id="3.30.565.10">
    <property type="entry name" value="Histidine kinase-like ATPase, C-terminal domain"/>
    <property type="match status" value="1"/>
</dbReference>
<evidence type="ECO:0000313" key="5">
    <source>
        <dbReference type="Proteomes" id="UP001596112"/>
    </source>
</evidence>
<keyword evidence="4" id="KW-0547">Nucleotide-binding</keyword>
<dbReference type="GO" id="GO:0005524">
    <property type="term" value="F:ATP binding"/>
    <property type="evidence" value="ECO:0007669"/>
    <property type="project" value="UniProtKB-KW"/>
</dbReference>
<comment type="caution">
    <text evidence="4">The sequence shown here is derived from an EMBL/GenBank/DDBJ whole genome shotgun (WGS) entry which is preliminary data.</text>
</comment>
<accession>A0ABW1AYW4</accession>
<feature type="region of interest" description="Disordered" evidence="2">
    <location>
        <begin position="1"/>
        <end position="37"/>
    </location>
</feature>
<dbReference type="CDD" id="cd16936">
    <property type="entry name" value="HATPase_RsbW-like"/>
    <property type="match status" value="1"/>
</dbReference>
<dbReference type="Pfam" id="PF13581">
    <property type="entry name" value="HATPase_c_2"/>
    <property type="match status" value="1"/>
</dbReference>
<keyword evidence="1" id="KW-0723">Serine/threonine-protein kinase</keyword>
<keyword evidence="4" id="KW-0067">ATP-binding</keyword>
<dbReference type="InterPro" id="IPR003594">
    <property type="entry name" value="HATPase_dom"/>
</dbReference>
<keyword evidence="5" id="KW-1185">Reference proteome</keyword>
<dbReference type="PANTHER" id="PTHR35526">
    <property type="entry name" value="ANTI-SIGMA-F FACTOR RSBW-RELATED"/>
    <property type="match status" value="1"/>
</dbReference>
<protein>
    <submittedName>
        <fullName evidence="4">ATP-binding protein</fullName>
    </submittedName>
</protein>
<dbReference type="SUPFAM" id="SSF55874">
    <property type="entry name" value="ATPase domain of HSP90 chaperone/DNA topoisomerase II/histidine kinase"/>
    <property type="match status" value="1"/>
</dbReference>
<sequence>MTATPTCEAQPQSSLLTSGTPRRASRTLRLPHDPSAAASARRSARELFVTWGLGQDCVDNALLVVTELVTNAVQHAQPPVRLRLSAADSAPFGVEIDVADGGPAPAPAGTDEADAPAETALAEHGRGTLIVATLAEHHGTRNAAGATHHWATLVAPEPI</sequence>
<keyword evidence="1" id="KW-0808">Transferase</keyword>
<feature type="compositionally biased region" description="Polar residues" evidence="2">
    <location>
        <begin position="1"/>
        <end position="20"/>
    </location>
</feature>
<dbReference type="InterPro" id="IPR050267">
    <property type="entry name" value="Anti-sigma-factor_SerPK"/>
</dbReference>
<evidence type="ECO:0000259" key="3">
    <source>
        <dbReference type="Pfam" id="PF13581"/>
    </source>
</evidence>
<evidence type="ECO:0000313" key="4">
    <source>
        <dbReference type="EMBL" id="MFC5805963.1"/>
    </source>
</evidence>
<dbReference type="EMBL" id="JBHSNZ010000001">
    <property type="protein sequence ID" value="MFC5805963.1"/>
    <property type="molecule type" value="Genomic_DNA"/>
</dbReference>
<dbReference type="InterPro" id="IPR036890">
    <property type="entry name" value="HATPase_C_sf"/>
</dbReference>